<dbReference type="AlphaFoldDB" id="A0A3N4LXQ2"/>
<gene>
    <name evidence="1" type="ORF">L211DRAFT_834428</name>
</gene>
<keyword evidence="2" id="KW-1185">Reference proteome</keyword>
<dbReference type="OrthoDB" id="5362978at2759"/>
<evidence type="ECO:0000313" key="2">
    <source>
        <dbReference type="Proteomes" id="UP000267821"/>
    </source>
</evidence>
<organism evidence="1 2">
    <name type="scientific">Terfezia boudieri ATCC MYA-4762</name>
    <dbReference type="NCBI Taxonomy" id="1051890"/>
    <lineage>
        <taxon>Eukaryota</taxon>
        <taxon>Fungi</taxon>
        <taxon>Dikarya</taxon>
        <taxon>Ascomycota</taxon>
        <taxon>Pezizomycotina</taxon>
        <taxon>Pezizomycetes</taxon>
        <taxon>Pezizales</taxon>
        <taxon>Pezizaceae</taxon>
        <taxon>Terfezia</taxon>
    </lineage>
</organism>
<accession>A0A3N4LXQ2</accession>
<dbReference type="EMBL" id="ML121531">
    <property type="protein sequence ID" value="RPB27570.1"/>
    <property type="molecule type" value="Genomic_DNA"/>
</dbReference>
<dbReference type="Proteomes" id="UP000267821">
    <property type="component" value="Unassembled WGS sequence"/>
</dbReference>
<proteinExistence type="predicted"/>
<evidence type="ECO:0000313" key="1">
    <source>
        <dbReference type="EMBL" id="RPB27570.1"/>
    </source>
</evidence>
<dbReference type="InParanoid" id="A0A3N4LXQ2"/>
<sequence>MPFPDTISEVFDLARQDGERDESMFYGPYNILLNYLFPFEEKYMVVPQYKRPAEMKSVVFTTIFLVMRNQHPVFFVEVKSSGSIRSPYL</sequence>
<name>A0A3N4LXQ2_9PEZI</name>
<dbReference type="STRING" id="1051890.A0A3N4LXQ2"/>
<reference evidence="1 2" key="1">
    <citation type="journal article" date="2018" name="Nat. Ecol. Evol.">
        <title>Pezizomycetes genomes reveal the molecular basis of ectomycorrhizal truffle lifestyle.</title>
        <authorList>
            <person name="Murat C."/>
            <person name="Payen T."/>
            <person name="Noel B."/>
            <person name="Kuo A."/>
            <person name="Morin E."/>
            <person name="Chen J."/>
            <person name="Kohler A."/>
            <person name="Krizsan K."/>
            <person name="Balestrini R."/>
            <person name="Da Silva C."/>
            <person name="Montanini B."/>
            <person name="Hainaut M."/>
            <person name="Levati E."/>
            <person name="Barry K.W."/>
            <person name="Belfiori B."/>
            <person name="Cichocki N."/>
            <person name="Clum A."/>
            <person name="Dockter R.B."/>
            <person name="Fauchery L."/>
            <person name="Guy J."/>
            <person name="Iotti M."/>
            <person name="Le Tacon F."/>
            <person name="Lindquist E.A."/>
            <person name="Lipzen A."/>
            <person name="Malagnac F."/>
            <person name="Mello A."/>
            <person name="Molinier V."/>
            <person name="Miyauchi S."/>
            <person name="Poulain J."/>
            <person name="Riccioni C."/>
            <person name="Rubini A."/>
            <person name="Sitrit Y."/>
            <person name="Splivallo R."/>
            <person name="Traeger S."/>
            <person name="Wang M."/>
            <person name="Zifcakova L."/>
            <person name="Wipf D."/>
            <person name="Zambonelli A."/>
            <person name="Paolocci F."/>
            <person name="Nowrousian M."/>
            <person name="Ottonello S."/>
            <person name="Baldrian P."/>
            <person name="Spatafora J.W."/>
            <person name="Henrissat B."/>
            <person name="Nagy L.G."/>
            <person name="Aury J.M."/>
            <person name="Wincker P."/>
            <person name="Grigoriev I.V."/>
            <person name="Bonfante P."/>
            <person name="Martin F.M."/>
        </authorList>
    </citation>
    <scope>NUCLEOTIDE SEQUENCE [LARGE SCALE GENOMIC DNA]</scope>
    <source>
        <strain evidence="1 2">ATCC MYA-4762</strain>
    </source>
</reference>
<protein>
    <submittedName>
        <fullName evidence="1">Uncharacterized protein</fullName>
    </submittedName>
</protein>